<dbReference type="SMART" id="SM00382">
    <property type="entry name" value="AAA"/>
    <property type="match status" value="1"/>
</dbReference>
<evidence type="ECO:0000256" key="3">
    <source>
        <dbReference type="SAM" id="Phobius"/>
    </source>
</evidence>
<dbReference type="OrthoDB" id="7554915at2759"/>
<dbReference type="PROSITE" id="PS00211">
    <property type="entry name" value="ABC_TRANSPORTER_1"/>
    <property type="match status" value="1"/>
</dbReference>
<dbReference type="Proteomes" id="UP000094527">
    <property type="component" value="Unassembled WGS sequence"/>
</dbReference>
<feature type="transmembrane region" description="Helical" evidence="3">
    <location>
        <begin position="774"/>
        <end position="797"/>
    </location>
</feature>
<keyword evidence="2" id="KW-0067">ATP-binding</keyword>
<dbReference type="Pfam" id="PF00005">
    <property type="entry name" value="ABC_tran"/>
    <property type="match status" value="1"/>
</dbReference>
<dbReference type="PANTHER" id="PTHR43038:SF3">
    <property type="entry name" value="ABC TRANSPORTER G FAMILY MEMBER 20 ISOFORM X1"/>
    <property type="match status" value="1"/>
</dbReference>
<dbReference type="PROSITE" id="PS50893">
    <property type="entry name" value="ABC_TRANSPORTER_2"/>
    <property type="match status" value="1"/>
</dbReference>
<dbReference type="Gene3D" id="3.40.50.300">
    <property type="entry name" value="P-loop containing nucleotide triphosphate hydrolases"/>
    <property type="match status" value="2"/>
</dbReference>
<dbReference type="InterPro" id="IPR003439">
    <property type="entry name" value="ABC_transporter-like_ATP-bd"/>
</dbReference>
<dbReference type="GO" id="GO:0016887">
    <property type="term" value="F:ATP hydrolysis activity"/>
    <property type="evidence" value="ECO:0007669"/>
    <property type="project" value="InterPro"/>
</dbReference>
<evidence type="ECO:0000313" key="6">
    <source>
        <dbReference type="Proteomes" id="UP000094527"/>
    </source>
</evidence>
<reference evidence="5 6" key="1">
    <citation type="journal article" date="2016" name="Genome Biol. Evol.">
        <title>Gene Family Evolution Reflects Adaptation to Soil Environmental Stressors in the Genome of the Collembolan Orchesella cincta.</title>
        <authorList>
            <person name="Faddeeva-Vakhrusheva A."/>
            <person name="Derks M.F."/>
            <person name="Anvar S.Y."/>
            <person name="Agamennone V."/>
            <person name="Suring W."/>
            <person name="Smit S."/>
            <person name="van Straalen N.M."/>
            <person name="Roelofs D."/>
        </authorList>
    </citation>
    <scope>NUCLEOTIDE SEQUENCE [LARGE SCALE GENOMIC DNA]</scope>
    <source>
        <tissue evidence="5">Mixed pool</tissue>
    </source>
</reference>
<dbReference type="AlphaFoldDB" id="A0A1D2NGH1"/>
<dbReference type="InterPro" id="IPR027417">
    <property type="entry name" value="P-loop_NTPase"/>
</dbReference>
<sequence>MNIWFVGEFRLWQNHVTKLHRWVKEMGVWGRNSRVQQTSRYEGERDPRRKIGFYAAGMLHFHFSTQRIHSIMKYSFLTMKDIALYDQISVKEMIEYYGRLYGMPDAEVAKQVSFLIEFLQLPANYKLIRDLSIWEYLHNMVETRKTTVILSTHYIEECSTANTIGVMRKGRLLAENSPSVLLKQFECDLLEQVVLKLCQNDELSRKVSGYNQGNSRRKSKQITHAKTEESLAVSVRNLYQSYEKRHPIISNLSMSVGRGTIYGLLGSSGCGKTTLLNCIIGLQKWDSGKIHVFNQRPSKGAKIGHMPQDMALYEQLSIKEMIEYYGRLYGMPKREVEERFIFLVDFLKLRSKFKLIKNLSGGERKRVSLAIALVHSPDIWDYLYKMVETRKTTVIVTTHHVNEARFSNVIGVMRKGRLLVESSPDVLLHQFECNLLEQAVLKLCKRAEAIAVGNVLAAAQGSTITKSRFDHTINHSKELMPLDAIIYYGNRKAKLGNSKTSYNVCEKLNEYSSSINMDEIGGNDAKYAKSSTSFQRTRALSTVMWLLLFRHPIFTCLTLFLPAIQILLTVAVLGKDPKGMKIGVVNQEFTSFLNPCNIYEGIENQTEMPTGLERKSCDFEQLSCKFIEELNLAESIETVPIQSPEQAEFQVHAGDLWGYIVIPTDYSQHVGDFAVEQRFSGNATLVGSRISFRMDMSNYLGAAIAIRSTFEAYENFLIKLANSCGLDPREFQLPLLFREPVYGTNDMSYHDYVTPVIFITQVAGLKFKEVMASYMVTQGSIIIAQTAVCYAMVWFVYDFRVVGSMSLFFGVVLLCGICGASVGLLAGIFFRDEIGVLMFGIFLAPTLLLYEERVALCCCQFNLCLILLTRCTLAFRSHKTTLAYDILYISDDFTVWIFSINCVQRFGFHSPTSLARNSSYERSYSTILHFINVIIQN</sequence>
<proteinExistence type="predicted"/>
<comment type="caution">
    <text evidence="5">The sequence shown here is derived from an EMBL/GenBank/DDBJ whole genome shotgun (WGS) entry which is preliminary data.</text>
</comment>
<dbReference type="OMA" id="SIWEYLH"/>
<dbReference type="GO" id="GO:0005524">
    <property type="term" value="F:ATP binding"/>
    <property type="evidence" value="ECO:0007669"/>
    <property type="project" value="UniProtKB-KW"/>
</dbReference>
<protein>
    <submittedName>
        <fullName evidence="5">ABC transporter G family member 23</fullName>
    </submittedName>
</protein>
<dbReference type="STRING" id="48709.A0A1D2NGH1"/>
<keyword evidence="3" id="KW-0472">Membrane</keyword>
<organism evidence="5 6">
    <name type="scientific">Orchesella cincta</name>
    <name type="common">Springtail</name>
    <name type="synonym">Podura cincta</name>
    <dbReference type="NCBI Taxonomy" id="48709"/>
    <lineage>
        <taxon>Eukaryota</taxon>
        <taxon>Metazoa</taxon>
        <taxon>Ecdysozoa</taxon>
        <taxon>Arthropoda</taxon>
        <taxon>Hexapoda</taxon>
        <taxon>Collembola</taxon>
        <taxon>Entomobryomorpha</taxon>
        <taxon>Entomobryoidea</taxon>
        <taxon>Orchesellidae</taxon>
        <taxon>Orchesellinae</taxon>
        <taxon>Orchesella</taxon>
    </lineage>
</organism>
<keyword evidence="1" id="KW-0547">Nucleotide-binding</keyword>
<keyword evidence="6" id="KW-1185">Reference proteome</keyword>
<keyword evidence="3" id="KW-1133">Transmembrane helix</keyword>
<feature type="transmembrane region" description="Helical" evidence="3">
    <location>
        <begin position="803"/>
        <end position="827"/>
    </location>
</feature>
<keyword evidence="3" id="KW-0812">Transmembrane</keyword>
<evidence type="ECO:0000256" key="2">
    <source>
        <dbReference type="ARBA" id="ARBA00022840"/>
    </source>
</evidence>
<evidence type="ECO:0000259" key="4">
    <source>
        <dbReference type="PROSITE" id="PS50893"/>
    </source>
</evidence>
<evidence type="ECO:0000313" key="5">
    <source>
        <dbReference type="EMBL" id="ODN04358.1"/>
    </source>
</evidence>
<dbReference type="PANTHER" id="PTHR43038">
    <property type="entry name" value="ATP-BINDING CASSETTE, SUB-FAMILY H, MEMBER 1"/>
    <property type="match status" value="1"/>
</dbReference>
<feature type="transmembrane region" description="Helical" evidence="3">
    <location>
        <begin position="543"/>
        <end position="573"/>
    </location>
</feature>
<name>A0A1D2NGH1_ORCCI</name>
<dbReference type="SUPFAM" id="SSF52540">
    <property type="entry name" value="P-loop containing nucleoside triphosphate hydrolases"/>
    <property type="match status" value="2"/>
</dbReference>
<dbReference type="InterPro" id="IPR017871">
    <property type="entry name" value="ABC_transporter-like_CS"/>
</dbReference>
<gene>
    <name evidence="5" type="ORF">Ocin01_02303</name>
</gene>
<dbReference type="EMBL" id="LJIJ01000046">
    <property type="protein sequence ID" value="ODN04358.1"/>
    <property type="molecule type" value="Genomic_DNA"/>
</dbReference>
<dbReference type="InterPro" id="IPR003593">
    <property type="entry name" value="AAA+_ATPase"/>
</dbReference>
<feature type="domain" description="ABC transporter" evidence="4">
    <location>
        <begin position="233"/>
        <end position="440"/>
    </location>
</feature>
<accession>A0A1D2NGH1</accession>
<evidence type="ECO:0000256" key="1">
    <source>
        <dbReference type="ARBA" id="ARBA00022741"/>
    </source>
</evidence>